<keyword evidence="2" id="KW-0645">Protease</keyword>
<evidence type="ECO:0000313" key="2">
    <source>
        <dbReference type="EMBL" id="TEB05941.1"/>
    </source>
</evidence>
<dbReference type="PROSITE" id="PS01276">
    <property type="entry name" value="PEPTIDASE_U32"/>
    <property type="match status" value="1"/>
</dbReference>
<dbReference type="InterPro" id="IPR001539">
    <property type="entry name" value="Peptidase_U32"/>
</dbReference>
<dbReference type="GO" id="GO:0008233">
    <property type="term" value="F:peptidase activity"/>
    <property type="evidence" value="ECO:0007669"/>
    <property type="project" value="UniProtKB-KW"/>
</dbReference>
<dbReference type="RefSeq" id="WP_190258618.1">
    <property type="nucleotide sequence ID" value="NZ_QFGA01000002.1"/>
</dbReference>
<protein>
    <submittedName>
        <fullName evidence="2">Putative protease YhbU</fullName>
        <ecNumber evidence="2">3.4.-.-</ecNumber>
    </submittedName>
</protein>
<proteinExistence type="predicted"/>
<accession>A0A4Y7RB65</accession>
<evidence type="ECO:0000259" key="1">
    <source>
        <dbReference type="Pfam" id="PF12392"/>
    </source>
</evidence>
<keyword evidence="2" id="KW-0378">Hydrolase</keyword>
<organism evidence="2 3">
    <name type="scientific">Pelotomaculum schinkii</name>
    <dbReference type="NCBI Taxonomy" id="78350"/>
    <lineage>
        <taxon>Bacteria</taxon>
        <taxon>Bacillati</taxon>
        <taxon>Bacillota</taxon>
        <taxon>Clostridia</taxon>
        <taxon>Eubacteriales</taxon>
        <taxon>Desulfotomaculaceae</taxon>
        <taxon>Pelotomaculum</taxon>
    </lineage>
</organism>
<dbReference type="Pfam" id="PF01136">
    <property type="entry name" value="Peptidase_U32"/>
    <property type="match status" value="2"/>
</dbReference>
<dbReference type="Proteomes" id="UP000298324">
    <property type="component" value="Unassembled WGS sequence"/>
</dbReference>
<sequence>MQRKPELLAPAGTWESLVAAVENGADAVYLGGTLFNARQSAGNFDHEEIERAVYFAHVRGVKVYVTVNILLDEQELPQAVRFLHFLQNCGADAAIVQDLGLAGLARKVIPELPVHASTQMTIHNLSAARLLKENGINRVVLARELSLDEISEIVRLSGLEIEVFVHGALCVCYSGQCLMSSLIGGRSGNRGRCAQPCRLKYALVDKAGRPLADPAQTGEYLLSPRDLNMSGYLPDLVKAGVTALKIEGRMKRPEYVATVVRIYRGLLDRAVSGGDFSVSPEAARQLAQVFNREFTTGYFYGRPGRELMSWKRPNNRGVRLGRVKGFNRHNRLAEVILESPLRVGDGIEVWVSDGGRAVGKVGRIMLGGRSVERAPGKAVVQLDINGRVFPGDRVFKTHDADLIERARASFTSPREVKKIPLAFTVAARAGEPLRIRVQDPAGFTGEAATVSKAAEAVNRPLTLAYLEKQLDRLGNTPFGLGSLDCRLDGQVMVPVSELNEARREALAQLERRRAAGLKATVVPEDVFNSRLSQALARDLSSGGANTTRTVLSVSVGDLPSLRAAVKAGAGEVNFGGEQFRSKPMLSMEDIYAGSEICRKSGIRFILASPRIMREQELEDFCRLLEGASGECLDGLLTGNLGLIHRAGEITGVPVFADFPLHVYNHAAALFLQEAGVAGLTLSPELTLEQVRRLVPLLSVPAEAVVHGALPLMVSEYCAPGSLLENGSRGTVLLLPNEKTCGVCRRNTFALKDRKGVVFPVETDRHCRMHIFNSRDLCMIEDLAALRSAGVSVLRIEAGRQGPDYVRDVVKSYHTALELPASQIQERTAGLKDMMLKYSPAGFTKGHYYRGVD</sequence>
<dbReference type="EC" id="3.4.-.-" evidence="2"/>
<dbReference type="Pfam" id="PF12392">
    <property type="entry name" value="DUF3656"/>
    <property type="match status" value="1"/>
</dbReference>
<gene>
    <name evidence="2" type="primary">yhbU_2</name>
    <name evidence="2" type="ORF">Psch_02983</name>
</gene>
<keyword evidence="3" id="KW-1185">Reference proteome</keyword>
<feature type="domain" description="Peptidase U32 collagenase" evidence="1">
    <location>
        <begin position="394"/>
        <end position="513"/>
    </location>
</feature>
<dbReference type="AlphaFoldDB" id="A0A4Y7RB65"/>
<dbReference type="PANTHER" id="PTHR30217">
    <property type="entry name" value="PEPTIDASE U32 FAMILY"/>
    <property type="match status" value="1"/>
</dbReference>
<reference evidence="2 3" key="1">
    <citation type="journal article" date="2018" name="Environ. Microbiol.">
        <title>Novel energy conservation strategies and behaviour of Pelotomaculum schinkii driving syntrophic propionate catabolism.</title>
        <authorList>
            <person name="Hidalgo-Ahumada C.A.P."/>
            <person name="Nobu M.K."/>
            <person name="Narihiro T."/>
            <person name="Tamaki H."/>
            <person name="Liu W.T."/>
            <person name="Kamagata Y."/>
            <person name="Stams A.J.M."/>
            <person name="Imachi H."/>
            <person name="Sousa D.Z."/>
        </authorList>
    </citation>
    <scope>NUCLEOTIDE SEQUENCE [LARGE SCALE GENOMIC DNA]</scope>
    <source>
        <strain evidence="2 3">HH</strain>
    </source>
</reference>
<comment type="caution">
    <text evidence="2">The sequence shown here is derived from an EMBL/GenBank/DDBJ whole genome shotgun (WGS) entry which is preliminary data.</text>
</comment>
<evidence type="ECO:0000313" key="3">
    <source>
        <dbReference type="Proteomes" id="UP000298324"/>
    </source>
</evidence>
<dbReference type="InterPro" id="IPR051454">
    <property type="entry name" value="RNA/ubiquinone_mod_enzymes"/>
</dbReference>
<name>A0A4Y7RB65_9FIRM</name>
<dbReference type="InterPro" id="IPR020988">
    <property type="entry name" value="Pept_U32_collagenase"/>
</dbReference>
<dbReference type="EMBL" id="QFGA01000002">
    <property type="protein sequence ID" value="TEB05941.1"/>
    <property type="molecule type" value="Genomic_DNA"/>
</dbReference>
<dbReference type="GO" id="GO:0006508">
    <property type="term" value="P:proteolysis"/>
    <property type="evidence" value="ECO:0007669"/>
    <property type="project" value="UniProtKB-KW"/>
</dbReference>
<dbReference type="PANTHER" id="PTHR30217:SF10">
    <property type="entry name" value="23S RRNA 5-HYDROXYCYTIDINE C2501 SYNTHASE"/>
    <property type="match status" value="1"/>
</dbReference>